<feature type="region of interest" description="Disordered" evidence="1">
    <location>
        <begin position="59"/>
        <end position="79"/>
    </location>
</feature>
<organism evidence="2 3">
    <name type="scientific">Monodon monoceros</name>
    <name type="common">Narwhal</name>
    <name type="synonym">Ceratodon monodon</name>
    <dbReference type="NCBI Taxonomy" id="40151"/>
    <lineage>
        <taxon>Eukaryota</taxon>
        <taxon>Metazoa</taxon>
        <taxon>Chordata</taxon>
        <taxon>Craniata</taxon>
        <taxon>Vertebrata</taxon>
        <taxon>Euteleostomi</taxon>
        <taxon>Mammalia</taxon>
        <taxon>Eutheria</taxon>
        <taxon>Laurasiatheria</taxon>
        <taxon>Artiodactyla</taxon>
        <taxon>Whippomorpha</taxon>
        <taxon>Cetacea</taxon>
        <taxon>Odontoceti</taxon>
        <taxon>Monodontidae</taxon>
        <taxon>Monodon</taxon>
    </lineage>
</organism>
<protein>
    <submittedName>
        <fullName evidence="2">Uncharacterized protein</fullName>
    </submittedName>
</protein>
<gene>
    <name evidence="2" type="ORF">EI555_016543</name>
</gene>
<evidence type="ECO:0000256" key="1">
    <source>
        <dbReference type="SAM" id="MobiDB-lite"/>
    </source>
</evidence>
<feature type="region of interest" description="Disordered" evidence="1">
    <location>
        <begin position="1"/>
        <end position="20"/>
    </location>
</feature>
<feature type="non-terminal residue" evidence="2">
    <location>
        <position position="1"/>
    </location>
</feature>
<evidence type="ECO:0000313" key="2">
    <source>
        <dbReference type="EMBL" id="TKC49611.1"/>
    </source>
</evidence>
<dbReference type="EMBL" id="RWIC01000115">
    <property type="protein sequence ID" value="TKC49611.1"/>
    <property type="molecule type" value="Genomic_DNA"/>
</dbReference>
<comment type="caution">
    <text evidence="2">The sequence shown here is derived from an EMBL/GenBank/DDBJ whole genome shotgun (WGS) entry which is preliminary data.</text>
</comment>
<accession>A0A4U1FI39</accession>
<dbReference type="AlphaFoldDB" id="A0A4U1FI39"/>
<dbReference type="Proteomes" id="UP000308365">
    <property type="component" value="Unassembled WGS sequence"/>
</dbReference>
<evidence type="ECO:0000313" key="3">
    <source>
        <dbReference type="Proteomes" id="UP000308365"/>
    </source>
</evidence>
<reference evidence="3" key="1">
    <citation type="journal article" date="2019" name="IScience">
        <title>Narwhal Genome Reveals Long-Term Low Genetic Diversity despite Current Large Abundance Size.</title>
        <authorList>
            <person name="Westbury M.V."/>
            <person name="Petersen B."/>
            <person name="Garde E."/>
            <person name="Heide-Jorgensen M.P."/>
            <person name="Lorenzen E.D."/>
        </authorList>
    </citation>
    <scope>NUCLEOTIDE SEQUENCE [LARGE SCALE GENOMIC DNA]</scope>
</reference>
<proteinExistence type="predicted"/>
<sequence length="214" mass="23249">SEAGFVHSQPGEPLPERSLPSFKGPGSVGFCSIWASGRQYLAQHQGCLRRVECLDHDPSLPPPKGMAHPSLHKSLPSERSRNKGWQTWCRSRSCLLGETLSHSELWPGSPGSQASVLPRWAWGATGGQGPAQVDLTSSCSSPARQRLLLPGPGPREDFVLVPFLNRITTLVRCRGLWSFPSRGRVPLLSVERELPEASLFSRGPAKVLTWASGA</sequence>
<name>A0A4U1FI39_MONMO</name>
<feature type="non-terminal residue" evidence="2">
    <location>
        <position position="214"/>
    </location>
</feature>